<proteinExistence type="predicted"/>
<name>A0A0P0UYW9_ORYSJ</name>
<dbReference type="AlphaFoldDB" id="A0A0P0UYW9"/>
<dbReference type="PaxDb" id="39947-A0A0P0UYW9"/>
<feature type="non-terminal residue" evidence="1">
    <location>
        <position position="1"/>
    </location>
</feature>
<sequence>GPTTPHDGAILGVVADDGHLRLRQRFRAFEAVCVPLRAALAVHHTLHLHQQLVAVGRRGVLLPRRWWRRW</sequence>
<reference evidence="1 2" key="3">
    <citation type="journal article" date="2013" name="Rice">
        <title>Improvement of the Oryza sativa Nipponbare reference genome using next generation sequence and optical map data.</title>
        <authorList>
            <person name="Kawahara Y."/>
            <person name="de la Bastide M."/>
            <person name="Hamilton J.P."/>
            <person name="Kanamori H."/>
            <person name="McCombie W.R."/>
            <person name="Ouyang S."/>
            <person name="Schwartz D.C."/>
            <person name="Tanaka T."/>
            <person name="Wu J."/>
            <person name="Zhou S."/>
            <person name="Childs K.L."/>
            <person name="Davidson R.M."/>
            <person name="Lin H."/>
            <person name="Quesada-Ocampo L."/>
            <person name="Vaillancourt B."/>
            <person name="Sakai H."/>
            <person name="Lee S.S."/>
            <person name="Kim J."/>
            <person name="Numa H."/>
            <person name="Itoh T."/>
            <person name="Buell C.R."/>
            <person name="Matsumoto T."/>
        </authorList>
    </citation>
    <scope>NUCLEOTIDE SEQUENCE [LARGE SCALE GENOMIC DNA]</scope>
    <source>
        <strain evidence="2">cv. Nipponbare</strain>
    </source>
</reference>
<reference evidence="2" key="1">
    <citation type="journal article" date="2005" name="Nature">
        <title>The map-based sequence of the rice genome.</title>
        <authorList>
            <consortium name="International rice genome sequencing project (IRGSP)"/>
            <person name="Matsumoto T."/>
            <person name="Wu J."/>
            <person name="Kanamori H."/>
            <person name="Katayose Y."/>
            <person name="Fujisawa M."/>
            <person name="Namiki N."/>
            <person name="Mizuno H."/>
            <person name="Yamamoto K."/>
            <person name="Antonio B.A."/>
            <person name="Baba T."/>
            <person name="Sakata K."/>
            <person name="Nagamura Y."/>
            <person name="Aoki H."/>
            <person name="Arikawa K."/>
            <person name="Arita K."/>
            <person name="Bito T."/>
            <person name="Chiden Y."/>
            <person name="Fujitsuka N."/>
            <person name="Fukunaka R."/>
            <person name="Hamada M."/>
            <person name="Harada C."/>
            <person name="Hayashi A."/>
            <person name="Hijishita S."/>
            <person name="Honda M."/>
            <person name="Hosokawa S."/>
            <person name="Ichikawa Y."/>
            <person name="Idonuma A."/>
            <person name="Iijima M."/>
            <person name="Ikeda M."/>
            <person name="Ikeno M."/>
            <person name="Ito K."/>
            <person name="Ito S."/>
            <person name="Ito T."/>
            <person name="Ito Y."/>
            <person name="Ito Y."/>
            <person name="Iwabuchi A."/>
            <person name="Kamiya K."/>
            <person name="Karasawa W."/>
            <person name="Kurita K."/>
            <person name="Katagiri S."/>
            <person name="Kikuta A."/>
            <person name="Kobayashi H."/>
            <person name="Kobayashi N."/>
            <person name="Machita K."/>
            <person name="Maehara T."/>
            <person name="Masukawa M."/>
            <person name="Mizubayashi T."/>
            <person name="Mukai Y."/>
            <person name="Nagasaki H."/>
            <person name="Nagata Y."/>
            <person name="Naito S."/>
            <person name="Nakashima M."/>
            <person name="Nakama Y."/>
            <person name="Nakamichi Y."/>
            <person name="Nakamura M."/>
            <person name="Meguro A."/>
            <person name="Negishi M."/>
            <person name="Ohta I."/>
            <person name="Ohta T."/>
            <person name="Okamoto M."/>
            <person name="Ono N."/>
            <person name="Saji S."/>
            <person name="Sakaguchi M."/>
            <person name="Sakai K."/>
            <person name="Shibata M."/>
            <person name="Shimokawa T."/>
            <person name="Song J."/>
            <person name="Takazaki Y."/>
            <person name="Terasawa K."/>
            <person name="Tsugane M."/>
            <person name="Tsuji K."/>
            <person name="Ueda S."/>
            <person name="Waki K."/>
            <person name="Yamagata H."/>
            <person name="Yamamoto M."/>
            <person name="Yamamoto S."/>
            <person name="Yamane H."/>
            <person name="Yoshiki S."/>
            <person name="Yoshihara R."/>
            <person name="Yukawa K."/>
            <person name="Zhong H."/>
            <person name="Yano M."/>
            <person name="Yuan Q."/>
            <person name="Ouyang S."/>
            <person name="Liu J."/>
            <person name="Jones K.M."/>
            <person name="Gansberger K."/>
            <person name="Moffat K."/>
            <person name="Hill J."/>
            <person name="Bera J."/>
            <person name="Fadrosh D."/>
            <person name="Jin S."/>
            <person name="Johri S."/>
            <person name="Kim M."/>
            <person name="Overton L."/>
            <person name="Reardon M."/>
            <person name="Tsitrin T."/>
            <person name="Vuong H."/>
            <person name="Weaver B."/>
            <person name="Ciecko A."/>
            <person name="Tallon L."/>
            <person name="Jackson J."/>
            <person name="Pai G."/>
            <person name="Aken S.V."/>
            <person name="Utterback T."/>
            <person name="Reidmuller S."/>
            <person name="Feldblyum T."/>
            <person name="Hsiao J."/>
            <person name="Zismann V."/>
            <person name="Iobst S."/>
            <person name="de Vazeille A.R."/>
            <person name="Buell C.R."/>
            <person name="Ying K."/>
            <person name="Li Y."/>
            <person name="Lu T."/>
            <person name="Huang Y."/>
            <person name="Zhao Q."/>
            <person name="Feng Q."/>
            <person name="Zhang L."/>
            <person name="Zhu J."/>
            <person name="Weng Q."/>
            <person name="Mu J."/>
            <person name="Lu Y."/>
            <person name="Fan D."/>
            <person name="Liu Y."/>
            <person name="Guan J."/>
            <person name="Zhang Y."/>
            <person name="Yu S."/>
            <person name="Liu X."/>
            <person name="Zhang Y."/>
            <person name="Hong G."/>
            <person name="Han B."/>
            <person name="Choisne N."/>
            <person name="Demange N."/>
            <person name="Orjeda G."/>
            <person name="Samain S."/>
            <person name="Cattolico L."/>
            <person name="Pelletier E."/>
            <person name="Couloux A."/>
            <person name="Segurens B."/>
            <person name="Wincker P."/>
            <person name="D'Hont A."/>
            <person name="Scarpelli C."/>
            <person name="Weissenbach J."/>
            <person name="Salanoubat M."/>
            <person name="Quetier F."/>
            <person name="Yu Y."/>
            <person name="Kim H.R."/>
            <person name="Rambo T."/>
            <person name="Currie J."/>
            <person name="Collura K."/>
            <person name="Luo M."/>
            <person name="Yang T."/>
            <person name="Ammiraju J.S.S."/>
            <person name="Engler F."/>
            <person name="Soderlund C."/>
            <person name="Wing R.A."/>
            <person name="Palmer L.E."/>
            <person name="de la Bastide M."/>
            <person name="Spiegel L."/>
            <person name="Nascimento L."/>
            <person name="Zutavern T."/>
            <person name="O'Shaughnessy A."/>
            <person name="Dike S."/>
            <person name="Dedhia N."/>
            <person name="Preston R."/>
            <person name="Balija V."/>
            <person name="McCombie W.R."/>
            <person name="Chow T."/>
            <person name="Chen H."/>
            <person name="Chung M."/>
            <person name="Chen C."/>
            <person name="Shaw J."/>
            <person name="Wu H."/>
            <person name="Hsiao K."/>
            <person name="Chao Y."/>
            <person name="Chu M."/>
            <person name="Cheng C."/>
            <person name="Hour A."/>
            <person name="Lee P."/>
            <person name="Lin S."/>
            <person name="Lin Y."/>
            <person name="Liou J."/>
            <person name="Liu S."/>
            <person name="Hsing Y."/>
            <person name="Raghuvanshi S."/>
            <person name="Mohanty A."/>
            <person name="Bharti A.K."/>
            <person name="Gaur A."/>
            <person name="Gupta V."/>
            <person name="Kumar D."/>
            <person name="Ravi V."/>
            <person name="Vij S."/>
            <person name="Kapur A."/>
            <person name="Khurana P."/>
            <person name="Khurana P."/>
            <person name="Khurana J.P."/>
            <person name="Tyagi A.K."/>
            <person name="Gaikwad K."/>
            <person name="Singh A."/>
            <person name="Dalal V."/>
            <person name="Srivastava S."/>
            <person name="Dixit A."/>
            <person name="Pal A.K."/>
            <person name="Ghazi I.A."/>
            <person name="Yadav M."/>
            <person name="Pandit A."/>
            <person name="Bhargava A."/>
            <person name="Sureshbabu K."/>
            <person name="Batra K."/>
            <person name="Sharma T.R."/>
            <person name="Mohapatra T."/>
            <person name="Singh N.K."/>
            <person name="Messing J."/>
            <person name="Nelson A.B."/>
            <person name="Fuks G."/>
            <person name="Kavchok S."/>
            <person name="Keizer G."/>
            <person name="Linton E."/>
            <person name="Llaca V."/>
            <person name="Song R."/>
            <person name="Tanyolac B."/>
            <person name="Young S."/>
            <person name="Ho-Il K."/>
            <person name="Hahn J.H."/>
            <person name="Sangsakoo G."/>
            <person name="Vanavichit A."/>
            <person name="de Mattos Luiz.A.T."/>
            <person name="Zimmer P.D."/>
            <person name="Malone G."/>
            <person name="Dellagostin O."/>
            <person name="de Oliveira A.C."/>
            <person name="Bevan M."/>
            <person name="Bancroft I."/>
            <person name="Minx P."/>
            <person name="Cordum H."/>
            <person name="Wilson R."/>
            <person name="Cheng Z."/>
            <person name="Jin W."/>
            <person name="Jiang J."/>
            <person name="Leong S.A."/>
            <person name="Iwama H."/>
            <person name="Gojobori T."/>
            <person name="Itoh T."/>
            <person name="Niimura Y."/>
            <person name="Fujii Y."/>
            <person name="Habara T."/>
            <person name="Sakai H."/>
            <person name="Sato Y."/>
            <person name="Wilson G."/>
            <person name="Kumar K."/>
            <person name="McCouch S."/>
            <person name="Juretic N."/>
            <person name="Hoen D."/>
            <person name="Wright S."/>
            <person name="Bruskiewich R."/>
            <person name="Bureau T."/>
            <person name="Miyao A."/>
            <person name="Hirochika H."/>
            <person name="Nishikawa T."/>
            <person name="Kadowaki K."/>
            <person name="Sugiura M."/>
            <person name="Burr B."/>
            <person name="Sasaki T."/>
        </authorList>
    </citation>
    <scope>NUCLEOTIDE SEQUENCE [LARGE SCALE GENOMIC DNA]</scope>
    <source>
        <strain evidence="2">cv. Nipponbare</strain>
    </source>
</reference>
<dbReference type="EMBL" id="AP014957">
    <property type="protein sequence ID" value="BAS70543.1"/>
    <property type="molecule type" value="Genomic_DNA"/>
</dbReference>
<evidence type="ECO:0000313" key="2">
    <source>
        <dbReference type="Proteomes" id="UP000059680"/>
    </source>
</evidence>
<evidence type="ECO:0000313" key="1">
    <source>
        <dbReference type="EMBL" id="BAS70543.1"/>
    </source>
</evidence>
<dbReference type="Proteomes" id="UP000059680">
    <property type="component" value="Chromosome 1"/>
</dbReference>
<gene>
    <name evidence="1" type="ordered locus">Os01g0163450</name>
    <name evidence="1" type="ORF">OSNPB_010163450</name>
</gene>
<reference evidence="1 2" key="2">
    <citation type="journal article" date="2013" name="Plant Cell Physiol.">
        <title>Rice Annotation Project Database (RAP-DB): an integrative and interactive database for rice genomics.</title>
        <authorList>
            <person name="Sakai H."/>
            <person name="Lee S.S."/>
            <person name="Tanaka T."/>
            <person name="Numa H."/>
            <person name="Kim J."/>
            <person name="Kawahara Y."/>
            <person name="Wakimoto H."/>
            <person name="Yang C.C."/>
            <person name="Iwamoto M."/>
            <person name="Abe T."/>
            <person name="Yamada Y."/>
            <person name="Muto A."/>
            <person name="Inokuchi H."/>
            <person name="Ikemura T."/>
            <person name="Matsumoto T."/>
            <person name="Sasaki T."/>
            <person name="Itoh T."/>
        </authorList>
    </citation>
    <scope>NUCLEOTIDE SEQUENCE [LARGE SCALE GENOMIC DNA]</scope>
    <source>
        <strain evidence="2">cv. Nipponbare</strain>
    </source>
</reference>
<dbReference type="InParanoid" id="A0A0P0UYW9"/>
<accession>A0A0P0UYW9</accession>
<protein>
    <submittedName>
        <fullName evidence="1">Os01g0163450 protein</fullName>
    </submittedName>
</protein>
<dbReference type="Gramene" id="Os01t0163450-01">
    <property type="protein sequence ID" value="Os01t0163450-01"/>
    <property type="gene ID" value="Os01g0163450"/>
</dbReference>
<organism evidence="1 2">
    <name type="scientific">Oryza sativa subsp. japonica</name>
    <name type="common">Rice</name>
    <dbReference type="NCBI Taxonomy" id="39947"/>
    <lineage>
        <taxon>Eukaryota</taxon>
        <taxon>Viridiplantae</taxon>
        <taxon>Streptophyta</taxon>
        <taxon>Embryophyta</taxon>
        <taxon>Tracheophyta</taxon>
        <taxon>Spermatophyta</taxon>
        <taxon>Magnoliopsida</taxon>
        <taxon>Liliopsida</taxon>
        <taxon>Poales</taxon>
        <taxon>Poaceae</taxon>
        <taxon>BOP clade</taxon>
        <taxon>Oryzoideae</taxon>
        <taxon>Oryzeae</taxon>
        <taxon>Oryzinae</taxon>
        <taxon>Oryza</taxon>
        <taxon>Oryza sativa</taxon>
    </lineage>
</organism>
<keyword evidence="2" id="KW-1185">Reference proteome</keyword>